<evidence type="ECO:0000313" key="2">
    <source>
        <dbReference type="EMBL" id="SMF44701.1"/>
    </source>
</evidence>
<sequence length="107" mass="12273">MKFLLILILNLLLSSELIARNSEFGPFTLRYAAFQVNGKRMLVQDPIRIEAHNTVNGRVYVAEGRNPSVEIPPGHYRFKGFSNKCKFKDRYTYIFKSRNVAMAAICS</sequence>
<reference evidence="3" key="1">
    <citation type="submission" date="2017-04" db="EMBL/GenBank/DDBJ databases">
        <authorList>
            <person name="Varghese N."/>
            <person name="Submissions S."/>
        </authorList>
    </citation>
    <scope>NUCLEOTIDE SEQUENCE [LARGE SCALE GENOMIC DNA]</scope>
    <source>
        <strain evidence="3">RKEM611</strain>
    </source>
</reference>
<keyword evidence="1" id="KW-0732">Signal</keyword>
<dbReference type="Proteomes" id="UP000192907">
    <property type="component" value="Unassembled WGS sequence"/>
</dbReference>
<accession>A0A1Y6C6P9</accession>
<gene>
    <name evidence="2" type="ORF">SAMN06296036_113145</name>
</gene>
<name>A0A1Y6C6P9_9BACT</name>
<protein>
    <submittedName>
        <fullName evidence="2">Uncharacterized protein</fullName>
    </submittedName>
</protein>
<keyword evidence="3" id="KW-1185">Reference proteome</keyword>
<evidence type="ECO:0000256" key="1">
    <source>
        <dbReference type="SAM" id="SignalP"/>
    </source>
</evidence>
<evidence type="ECO:0000313" key="3">
    <source>
        <dbReference type="Proteomes" id="UP000192907"/>
    </source>
</evidence>
<dbReference type="EMBL" id="FWZT01000013">
    <property type="protein sequence ID" value="SMF44701.1"/>
    <property type="molecule type" value="Genomic_DNA"/>
</dbReference>
<dbReference type="AlphaFoldDB" id="A0A1Y6C6P9"/>
<proteinExistence type="predicted"/>
<dbReference type="RefSeq" id="WP_132321227.1">
    <property type="nucleotide sequence ID" value="NZ_FWZT01000013.1"/>
</dbReference>
<feature type="chain" id="PRO_5012870694" evidence="1">
    <location>
        <begin position="20"/>
        <end position="107"/>
    </location>
</feature>
<feature type="signal peptide" evidence="1">
    <location>
        <begin position="1"/>
        <end position="19"/>
    </location>
</feature>
<dbReference type="STRING" id="1513793.SAMN06296036_113145"/>
<organism evidence="2 3">
    <name type="scientific">Pseudobacteriovorax antillogorgiicola</name>
    <dbReference type="NCBI Taxonomy" id="1513793"/>
    <lineage>
        <taxon>Bacteria</taxon>
        <taxon>Pseudomonadati</taxon>
        <taxon>Bdellovibrionota</taxon>
        <taxon>Oligoflexia</taxon>
        <taxon>Oligoflexales</taxon>
        <taxon>Pseudobacteriovoracaceae</taxon>
        <taxon>Pseudobacteriovorax</taxon>
    </lineage>
</organism>